<dbReference type="Gene3D" id="1.20.58.320">
    <property type="entry name" value="TPR-like"/>
    <property type="match status" value="1"/>
</dbReference>
<dbReference type="Proteomes" id="UP000005808">
    <property type="component" value="Unassembled WGS sequence"/>
</dbReference>
<evidence type="ECO:0008006" key="3">
    <source>
        <dbReference type="Google" id="ProtNLM"/>
    </source>
</evidence>
<comment type="caution">
    <text evidence="1">The sequence shown here is derived from an EMBL/GenBank/DDBJ whole genome shotgun (WGS) entry which is preliminary data.</text>
</comment>
<dbReference type="PATRIC" id="fig|1127483.3.peg.1069"/>
<accession>H1S0E8</accession>
<dbReference type="Pfam" id="PF06041">
    <property type="entry name" value="DUF924"/>
    <property type="match status" value="1"/>
</dbReference>
<evidence type="ECO:0000313" key="1">
    <source>
        <dbReference type="EMBL" id="EHP44084.1"/>
    </source>
</evidence>
<name>H1S0E8_9BURK</name>
<sequence>MANATAPANHAYAMTHTQRDAATDLPADARRLLDFWFGAPASPAWNSTRAVWFTKSDAFDATVRAAFLPLWEATQAGANACWVQNPEGACARIVLLDQVPRNVFRNDPRSFASDAQALATARQMVASGADRLLPTAFHRMFCYMPFEHSEALADQNTAVQLMTALRDESQGGVDEVEWALKHRAVIERFGRFPHRNAVLGRRDTEEESAFLREPGSSF</sequence>
<proteinExistence type="predicted"/>
<dbReference type="InterPro" id="IPR011990">
    <property type="entry name" value="TPR-like_helical_dom_sf"/>
</dbReference>
<dbReference type="EMBL" id="AHJE01000013">
    <property type="protein sequence ID" value="EHP44084.1"/>
    <property type="molecule type" value="Genomic_DNA"/>
</dbReference>
<organism evidence="1 2">
    <name type="scientific">Cupriavidus basilensis OR16</name>
    <dbReference type="NCBI Taxonomy" id="1127483"/>
    <lineage>
        <taxon>Bacteria</taxon>
        <taxon>Pseudomonadati</taxon>
        <taxon>Pseudomonadota</taxon>
        <taxon>Betaproteobacteria</taxon>
        <taxon>Burkholderiales</taxon>
        <taxon>Burkholderiaceae</taxon>
        <taxon>Cupriavidus</taxon>
    </lineage>
</organism>
<gene>
    <name evidence="1" type="ORF">OR16_05367</name>
</gene>
<reference evidence="1 2" key="1">
    <citation type="journal article" date="2012" name="J. Bacteriol.">
        <title>De Novo Genome Project of Cupriavidus basilensis OR16.</title>
        <authorList>
            <person name="Cserhati M."/>
            <person name="Kriszt B."/>
            <person name="Szoboszlay S."/>
            <person name="Toth A."/>
            <person name="Szabo I."/>
            <person name="Tancsics A."/>
            <person name="Nagy I."/>
            <person name="Horvath B."/>
            <person name="Nagy I."/>
            <person name="Kukolya J."/>
        </authorList>
    </citation>
    <scope>NUCLEOTIDE SEQUENCE [LARGE SCALE GENOMIC DNA]</scope>
    <source>
        <strain evidence="1 2">OR16</strain>
    </source>
</reference>
<dbReference type="SUPFAM" id="SSF48452">
    <property type="entry name" value="TPR-like"/>
    <property type="match status" value="1"/>
</dbReference>
<protein>
    <recommendedName>
        <fullName evidence="3">Transmembrane protein</fullName>
    </recommendedName>
</protein>
<dbReference type="AlphaFoldDB" id="H1S0E8"/>
<dbReference type="InterPro" id="IPR010323">
    <property type="entry name" value="DUF924"/>
</dbReference>
<dbReference type="Gene3D" id="1.25.40.10">
    <property type="entry name" value="Tetratricopeptide repeat domain"/>
    <property type="match status" value="1"/>
</dbReference>
<evidence type="ECO:0000313" key="2">
    <source>
        <dbReference type="Proteomes" id="UP000005808"/>
    </source>
</evidence>